<feature type="compositionally biased region" description="Polar residues" evidence="1">
    <location>
        <begin position="229"/>
        <end position="268"/>
    </location>
</feature>
<comment type="caution">
    <text evidence="2">The sequence shown here is derived from an EMBL/GenBank/DDBJ whole genome shotgun (WGS) entry which is preliminary data.</text>
</comment>
<feature type="compositionally biased region" description="Low complexity" evidence="1">
    <location>
        <begin position="594"/>
        <end position="606"/>
    </location>
</feature>
<accession>A0A8H7XN57</accession>
<evidence type="ECO:0000313" key="2">
    <source>
        <dbReference type="EMBL" id="KAG5163718.1"/>
    </source>
</evidence>
<gene>
    <name evidence="2" type="ORF">JR316_011507</name>
</gene>
<proteinExistence type="predicted"/>
<name>A0A8H7XN57_PSICU</name>
<sequence>MSDAPVRSDSYRGRSTGHTENSTRERTNYGVKPSLPSPTDTTSPGLAQSASNSASNSSSSPPEPTTPPRVIARPRYPADLRRVPLHRRGTSKTYERLEDLLKEAGYKETRIFTPEAERMDHRRDGGDSTKAGDDNRTSVVKDGMEAVVGFFAGLLPSAAASRTNLTTTEGENQLTASPREYSPPTSPLAKRRSFGQGGRPSLDLTEPSTASSNESFGEPTPRLIRPKNSWASKPNPTTTHPQTSPPAHQSSLIPRQSSRTSVNRQTNHAFPGPGENSMGIASPRPSRAGAYLRHMASTQSMPGRPNSTPVHLFNRNTMHSHEGDSEDPGVAYNRRGNGEGEEEGHGEPPLPPTWLETVARAVLFGGGGAYIGGPSQHNLHDPSPHVSKTRTGKTPVLRQTRSSLSQAPVRRPAKRPVASRSRLSDQTNTTGLLAPPPPLLFSMIERGRAGRSEGEVSVARVMCRSAPSSRSGSVVRGERGKERWQLGYERGRGRKKKNECDRLPSLARTQVEGDMWSRTRSGYKHGAGSMAPERWGEADGESDGVGVSSDDEDEGELDLARLLVPPKRQNSIKSLRKHLASQASAQQSLMKNFASAAAGGRRGSSANLVSSRTPSLLRRKSTIQAEEDDWDGEFSEEWGGSWAGSRRGGQGRRGSTEDDDVESFIGFFDNSRGNANTGSGRSRLGFVSAWGGGS</sequence>
<feature type="compositionally biased region" description="Low complexity" evidence="1">
    <location>
        <begin position="33"/>
        <end position="60"/>
    </location>
</feature>
<feature type="compositionally biased region" description="Polar residues" evidence="1">
    <location>
        <begin position="162"/>
        <end position="176"/>
    </location>
</feature>
<evidence type="ECO:0000256" key="1">
    <source>
        <dbReference type="SAM" id="MobiDB-lite"/>
    </source>
</evidence>
<feature type="region of interest" description="Disordered" evidence="1">
    <location>
        <begin position="1"/>
        <end position="92"/>
    </location>
</feature>
<feature type="compositionally biased region" description="Polar residues" evidence="1">
    <location>
        <begin position="206"/>
        <end position="215"/>
    </location>
</feature>
<feature type="region of interest" description="Disordered" evidence="1">
    <location>
        <begin position="594"/>
        <end position="659"/>
    </location>
</feature>
<feature type="compositionally biased region" description="Polar residues" evidence="1">
    <location>
        <begin position="397"/>
        <end position="406"/>
    </location>
</feature>
<dbReference type="AlphaFoldDB" id="A0A8H7XN57"/>
<feature type="compositionally biased region" description="Basic and acidic residues" evidence="1">
    <location>
        <begin position="111"/>
        <end position="136"/>
    </location>
</feature>
<dbReference type="EMBL" id="JAFIQS010000014">
    <property type="protein sequence ID" value="KAG5163718.1"/>
    <property type="molecule type" value="Genomic_DNA"/>
</dbReference>
<organism evidence="2">
    <name type="scientific">Psilocybe cubensis</name>
    <name type="common">Psychedelic mushroom</name>
    <name type="synonym">Stropharia cubensis</name>
    <dbReference type="NCBI Taxonomy" id="181762"/>
    <lineage>
        <taxon>Eukaryota</taxon>
        <taxon>Fungi</taxon>
        <taxon>Dikarya</taxon>
        <taxon>Basidiomycota</taxon>
        <taxon>Agaricomycotina</taxon>
        <taxon>Agaricomycetes</taxon>
        <taxon>Agaricomycetidae</taxon>
        <taxon>Agaricales</taxon>
        <taxon>Agaricineae</taxon>
        <taxon>Strophariaceae</taxon>
        <taxon>Psilocybe</taxon>
    </lineage>
</organism>
<feature type="region of interest" description="Disordered" evidence="1">
    <location>
        <begin position="162"/>
        <end position="353"/>
    </location>
</feature>
<feature type="compositionally biased region" description="Polar residues" evidence="1">
    <location>
        <begin position="296"/>
        <end position="317"/>
    </location>
</feature>
<feature type="region of interest" description="Disordered" evidence="1">
    <location>
        <begin position="111"/>
        <end position="138"/>
    </location>
</feature>
<feature type="compositionally biased region" description="Acidic residues" evidence="1">
    <location>
        <begin position="625"/>
        <end position="636"/>
    </location>
</feature>
<reference evidence="2" key="1">
    <citation type="submission" date="2021-02" db="EMBL/GenBank/DDBJ databases">
        <title>Psilocybe cubensis genome.</title>
        <authorList>
            <person name="Mckernan K.J."/>
            <person name="Crawford S."/>
            <person name="Trippe A."/>
            <person name="Kane L.T."/>
            <person name="Mclaughlin S."/>
        </authorList>
    </citation>
    <scope>NUCLEOTIDE SEQUENCE [LARGE SCALE GENOMIC DNA]</scope>
    <source>
        <strain evidence="2">MGC-MH-2018</strain>
    </source>
</reference>
<feature type="region of interest" description="Disordered" evidence="1">
    <location>
        <begin position="486"/>
        <end position="554"/>
    </location>
</feature>
<feature type="region of interest" description="Disordered" evidence="1">
    <location>
        <begin position="369"/>
        <end position="439"/>
    </location>
</feature>
<protein>
    <submittedName>
        <fullName evidence="2">Uncharacterized protein</fullName>
    </submittedName>
</protein>
<dbReference type="OrthoDB" id="2536714at2759"/>